<sequence length="43" mass="5055">MRGNAPSFSFTVTHDGEHSIMLSKGYTFSWILYRFYLNARHSK</sequence>
<dbReference type="EMBL" id="GBXM01028316">
    <property type="protein sequence ID" value="JAH80261.1"/>
    <property type="molecule type" value="Transcribed_RNA"/>
</dbReference>
<proteinExistence type="predicted"/>
<organism evidence="1">
    <name type="scientific">Anguilla anguilla</name>
    <name type="common">European freshwater eel</name>
    <name type="synonym">Muraena anguilla</name>
    <dbReference type="NCBI Taxonomy" id="7936"/>
    <lineage>
        <taxon>Eukaryota</taxon>
        <taxon>Metazoa</taxon>
        <taxon>Chordata</taxon>
        <taxon>Craniata</taxon>
        <taxon>Vertebrata</taxon>
        <taxon>Euteleostomi</taxon>
        <taxon>Actinopterygii</taxon>
        <taxon>Neopterygii</taxon>
        <taxon>Teleostei</taxon>
        <taxon>Anguilliformes</taxon>
        <taxon>Anguillidae</taxon>
        <taxon>Anguilla</taxon>
    </lineage>
</organism>
<dbReference type="AlphaFoldDB" id="A0A0E9VQF4"/>
<reference evidence="1" key="2">
    <citation type="journal article" date="2015" name="Fish Shellfish Immunol.">
        <title>Early steps in the European eel (Anguilla anguilla)-Vibrio vulnificus interaction in the gills: Role of the RtxA13 toxin.</title>
        <authorList>
            <person name="Callol A."/>
            <person name="Pajuelo D."/>
            <person name="Ebbesson L."/>
            <person name="Teles M."/>
            <person name="MacKenzie S."/>
            <person name="Amaro C."/>
        </authorList>
    </citation>
    <scope>NUCLEOTIDE SEQUENCE</scope>
</reference>
<name>A0A0E9VQF4_ANGAN</name>
<accession>A0A0E9VQF4</accession>
<reference evidence="1" key="1">
    <citation type="submission" date="2014-11" db="EMBL/GenBank/DDBJ databases">
        <authorList>
            <person name="Amaro Gonzalez C."/>
        </authorList>
    </citation>
    <scope>NUCLEOTIDE SEQUENCE</scope>
</reference>
<protein>
    <submittedName>
        <fullName evidence="1">Uncharacterized protein</fullName>
    </submittedName>
</protein>
<evidence type="ECO:0000313" key="1">
    <source>
        <dbReference type="EMBL" id="JAH80261.1"/>
    </source>
</evidence>